<evidence type="ECO:0000313" key="4">
    <source>
        <dbReference type="EMBL" id="AKV76652.1"/>
    </source>
</evidence>
<keyword evidence="1" id="KW-0812">Transmembrane</keyword>
<reference evidence="6 7" key="2">
    <citation type="journal article" date="2015" name="Genome Announc.">
        <title>Complete Genome Sequences of Evolved Arsenate-Resistant Metallosphaera sedula Strains.</title>
        <authorList>
            <person name="Ai C."/>
            <person name="McCarthy S."/>
            <person name="Schackwitz W."/>
            <person name="Martin J."/>
            <person name="Lipzen A."/>
            <person name="Blum P."/>
        </authorList>
    </citation>
    <scope>NUCLEOTIDE SEQUENCE [LARGE SCALE GENOMIC DNA]</scope>
    <source>
        <strain evidence="3 7">ARS50-1</strain>
        <strain evidence="4 6">ARS50-2</strain>
    </source>
</reference>
<reference evidence="2 5" key="1">
    <citation type="journal article" date="2014" name="J. Bacteriol.">
        <title>Role of an Archaeal PitA Transporter in the Copper and Arsenic Resistance of Metallosphaera sedula, an Extreme Thermoacidophile.</title>
        <authorList>
            <person name="McCarthy S."/>
            <person name="Ai C."/>
            <person name="Wheaton G."/>
            <person name="Tevatia R."/>
            <person name="Eckrich V."/>
            <person name="Kelly R."/>
            <person name="Blum P."/>
        </authorList>
    </citation>
    <scope>NUCLEOTIDE SEQUENCE [LARGE SCALE GENOMIC DNA]</scope>
    <source>
        <strain evidence="2 5">CuR1</strain>
    </source>
</reference>
<accession>A0A088E5F5</accession>
<keyword evidence="1" id="KW-1133">Transmembrane helix</keyword>
<dbReference type="AlphaFoldDB" id="A0A088E5F5"/>
<dbReference type="RefSeq" id="WP_048806932.1">
    <property type="nucleotide sequence ID" value="NZ_CP008822.1"/>
</dbReference>
<organism evidence="2 5">
    <name type="scientific">Metallosphaera sedula</name>
    <dbReference type="NCBI Taxonomy" id="43687"/>
    <lineage>
        <taxon>Archaea</taxon>
        <taxon>Thermoproteota</taxon>
        <taxon>Thermoprotei</taxon>
        <taxon>Sulfolobales</taxon>
        <taxon>Sulfolobaceae</taxon>
        <taxon>Metallosphaera</taxon>
    </lineage>
</organism>
<gene>
    <name evidence="2" type="ORF">HA72_1409</name>
    <name evidence="3" type="ORF">MsedA_1428</name>
    <name evidence="4" type="ORF">MsedB_1430</name>
</gene>
<sequence length="157" mass="17135">MAQNPDPRFNYFRYATIVSYFFSSVAAVVFMTLAIIRSTFEAAYVYDVSGSFEVPNIVLLALEVGTPIFSVMFDAVVILGIQLMLNRIYVMNVVKSVLVIVLMGIIFGSVLGHKPANPFDAATEIPFVGSGVVAMVFNGVAIVTSLGMRSIERKMYG</sequence>
<dbReference type="EMBL" id="CP012172">
    <property type="protein sequence ID" value="AKV74413.1"/>
    <property type="molecule type" value="Genomic_DNA"/>
</dbReference>
<feature type="transmembrane region" description="Helical" evidence="1">
    <location>
        <begin position="93"/>
        <end position="113"/>
    </location>
</feature>
<evidence type="ECO:0000313" key="6">
    <source>
        <dbReference type="Proteomes" id="UP000062475"/>
    </source>
</evidence>
<evidence type="ECO:0000313" key="3">
    <source>
        <dbReference type="EMBL" id="AKV74413.1"/>
    </source>
</evidence>
<dbReference type="EMBL" id="CP008822">
    <property type="protein sequence ID" value="AIM27551.1"/>
    <property type="molecule type" value="Genomic_DNA"/>
</dbReference>
<dbReference type="EMBL" id="CP012173">
    <property type="protein sequence ID" value="AKV76652.1"/>
    <property type="molecule type" value="Genomic_DNA"/>
</dbReference>
<name>A0A088E5F5_9CREN</name>
<dbReference type="Proteomes" id="UP000062475">
    <property type="component" value="Chromosome"/>
</dbReference>
<keyword evidence="1" id="KW-0472">Membrane</keyword>
<feature type="transmembrane region" description="Helical" evidence="1">
    <location>
        <begin position="125"/>
        <end position="148"/>
    </location>
</feature>
<dbReference type="Proteomes" id="UP000068832">
    <property type="component" value="Chromosome"/>
</dbReference>
<dbReference type="Proteomes" id="UP000029084">
    <property type="component" value="Chromosome"/>
</dbReference>
<evidence type="ECO:0000313" key="5">
    <source>
        <dbReference type="Proteomes" id="UP000029084"/>
    </source>
</evidence>
<dbReference type="PATRIC" id="fig|43687.5.peg.1531"/>
<evidence type="ECO:0000313" key="2">
    <source>
        <dbReference type="EMBL" id="AIM27551.1"/>
    </source>
</evidence>
<dbReference type="OrthoDB" id="34086at2157"/>
<proteinExistence type="predicted"/>
<evidence type="ECO:0000256" key="1">
    <source>
        <dbReference type="SAM" id="Phobius"/>
    </source>
</evidence>
<feature type="transmembrane region" description="Helical" evidence="1">
    <location>
        <begin position="56"/>
        <end position="81"/>
    </location>
</feature>
<evidence type="ECO:0000313" key="7">
    <source>
        <dbReference type="Proteomes" id="UP000068832"/>
    </source>
</evidence>
<dbReference type="GeneID" id="59457483"/>
<protein>
    <submittedName>
        <fullName evidence="2">Uncharacterized protein</fullName>
    </submittedName>
</protein>
<feature type="transmembrane region" description="Helical" evidence="1">
    <location>
        <begin position="12"/>
        <end position="36"/>
    </location>
</feature>